<name>A0A6P1VRD7_9BACT</name>
<feature type="transmembrane region" description="Helical" evidence="1">
    <location>
        <begin position="7"/>
        <end position="25"/>
    </location>
</feature>
<dbReference type="KEGG" id="senf:GJR95_05760"/>
<dbReference type="EMBL" id="CP045997">
    <property type="protein sequence ID" value="QHV94550.1"/>
    <property type="molecule type" value="Genomic_DNA"/>
</dbReference>
<feature type="transmembrane region" description="Helical" evidence="1">
    <location>
        <begin position="45"/>
        <end position="65"/>
    </location>
</feature>
<organism evidence="2 3">
    <name type="scientific">Spirosoma endbachense</name>
    <dbReference type="NCBI Taxonomy" id="2666025"/>
    <lineage>
        <taxon>Bacteria</taxon>
        <taxon>Pseudomonadati</taxon>
        <taxon>Bacteroidota</taxon>
        <taxon>Cytophagia</taxon>
        <taxon>Cytophagales</taxon>
        <taxon>Cytophagaceae</taxon>
        <taxon>Spirosoma</taxon>
    </lineage>
</organism>
<dbReference type="RefSeq" id="WP_162384969.1">
    <property type="nucleotide sequence ID" value="NZ_CP045997.1"/>
</dbReference>
<sequence>MAKNNVGRILMTIATCMYGFIPPLVDFGPTHATNPLWIGHARFHVVWQVLTMAYIALISLYLLWVEPKNRQFSTKMSGLLGLSVLGAFEINVLVRSLYNGTLADPNGVPPIMGIIDANLFVFTIALVVLIAGWFIESANLKKAIKQDQQVLAGI</sequence>
<accession>A0A6P1VRD7</accession>
<evidence type="ECO:0008006" key="4">
    <source>
        <dbReference type="Google" id="ProtNLM"/>
    </source>
</evidence>
<proteinExistence type="predicted"/>
<keyword evidence="1" id="KW-0472">Membrane</keyword>
<reference evidence="2 3" key="1">
    <citation type="submission" date="2019-11" db="EMBL/GenBank/DDBJ databases">
        <title>Spirosoma endbachense sp. nov., isolated from a natural salt meadow.</title>
        <authorList>
            <person name="Rojas J."/>
            <person name="Ambika Manirajan B."/>
            <person name="Ratering S."/>
            <person name="Suarez C."/>
            <person name="Geissler-Plaum R."/>
            <person name="Schnell S."/>
        </authorList>
    </citation>
    <scope>NUCLEOTIDE SEQUENCE [LARGE SCALE GENOMIC DNA]</scope>
    <source>
        <strain evidence="2 3">I-24</strain>
    </source>
</reference>
<keyword evidence="1" id="KW-1133">Transmembrane helix</keyword>
<keyword evidence="1" id="KW-0812">Transmembrane</keyword>
<keyword evidence="3" id="KW-1185">Reference proteome</keyword>
<dbReference type="AlphaFoldDB" id="A0A6P1VRD7"/>
<evidence type="ECO:0000256" key="1">
    <source>
        <dbReference type="SAM" id="Phobius"/>
    </source>
</evidence>
<dbReference type="Proteomes" id="UP000464577">
    <property type="component" value="Chromosome"/>
</dbReference>
<feature type="transmembrane region" description="Helical" evidence="1">
    <location>
        <begin position="77"/>
        <end position="98"/>
    </location>
</feature>
<protein>
    <recommendedName>
        <fullName evidence="4">DUF4293 family protein</fullName>
    </recommendedName>
</protein>
<feature type="transmembrane region" description="Helical" evidence="1">
    <location>
        <begin position="110"/>
        <end position="135"/>
    </location>
</feature>
<gene>
    <name evidence="2" type="ORF">GJR95_05760</name>
</gene>
<evidence type="ECO:0000313" key="2">
    <source>
        <dbReference type="EMBL" id="QHV94550.1"/>
    </source>
</evidence>
<evidence type="ECO:0000313" key="3">
    <source>
        <dbReference type="Proteomes" id="UP000464577"/>
    </source>
</evidence>